<dbReference type="GO" id="GO:1901135">
    <property type="term" value="P:carbohydrate derivative metabolic process"/>
    <property type="evidence" value="ECO:0007669"/>
    <property type="project" value="UniProtKB-ARBA"/>
</dbReference>
<accession>A0A346AD52</accession>
<proteinExistence type="predicted"/>
<dbReference type="PANTHER" id="PTHR12526">
    <property type="entry name" value="GLYCOSYLTRANSFERASE"/>
    <property type="match status" value="1"/>
</dbReference>
<reference evidence="2" key="1">
    <citation type="submission" date="2018-06" db="EMBL/GenBank/DDBJ databases">
        <title>Genetic diversity of the Aeromonas Hydrophila O antigens and development of a suspension array for serotype detection.</title>
        <authorList>
            <person name="Cao H."/>
            <person name="Liu B."/>
        </authorList>
    </citation>
    <scope>NUCLEOTIDE SEQUENCE</scope>
    <source>
        <strain evidence="2">G5391</strain>
    </source>
</reference>
<dbReference type="Gene3D" id="3.40.50.2000">
    <property type="entry name" value="Glycogen Phosphorylase B"/>
    <property type="match status" value="1"/>
</dbReference>
<protein>
    <submittedName>
        <fullName evidence="2">Glycosyltransferase</fullName>
    </submittedName>
</protein>
<feature type="domain" description="Glycosyl transferase family 1" evidence="1">
    <location>
        <begin position="149"/>
        <end position="264"/>
    </location>
</feature>
<sequence>MERILIVTIRAKGGGAEAIIDNLTKSKPDIFKWVNMESFLKSPFIYRYIRLVWGICKEINKVDKVIIGTEGLLGLIIFPFRIYYKKKFILWNHCYFPDYQHFLSFKNRVLYRISYAMYPLRINASPASQMGIFIPNPYFFNENVDDNNGVSRSQSWVILSVSSLAKLKSVDLTIKLLTKLPNDIKLNIFGDGAERNSLEKLVDDIGVRERVKFWGFKKEPFDVNFCFSRLLIVNSKTEALPTIILEAIEHHIPVIVRSYNGAEYWQNLKTVFIVEEITPDIPLRVMDYFNSLCSDDYFSLFNHDLKILRRRHDYSCFINHMNSL</sequence>
<evidence type="ECO:0000313" key="2">
    <source>
        <dbReference type="EMBL" id="AXL05164.1"/>
    </source>
</evidence>
<dbReference type="Pfam" id="PF00534">
    <property type="entry name" value="Glycos_transf_1"/>
    <property type="match status" value="1"/>
</dbReference>
<dbReference type="InterPro" id="IPR001296">
    <property type="entry name" value="Glyco_trans_1"/>
</dbReference>
<evidence type="ECO:0000259" key="1">
    <source>
        <dbReference type="Pfam" id="PF00534"/>
    </source>
</evidence>
<dbReference type="EMBL" id="MH449686">
    <property type="protein sequence ID" value="AXL05164.1"/>
    <property type="molecule type" value="Genomic_DNA"/>
</dbReference>
<dbReference type="AlphaFoldDB" id="A0A346AD52"/>
<keyword evidence="2" id="KW-0808">Transferase</keyword>
<name>A0A346AD52_AERHY</name>
<organism evidence="2">
    <name type="scientific">Aeromonas hydrophila</name>
    <dbReference type="NCBI Taxonomy" id="644"/>
    <lineage>
        <taxon>Bacteria</taxon>
        <taxon>Pseudomonadati</taxon>
        <taxon>Pseudomonadota</taxon>
        <taxon>Gammaproteobacteria</taxon>
        <taxon>Aeromonadales</taxon>
        <taxon>Aeromonadaceae</taxon>
        <taxon>Aeromonas</taxon>
    </lineage>
</organism>
<gene>
    <name evidence="2" type="primary">gt2</name>
</gene>
<dbReference type="GO" id="GO:0016757">
    <property type="term" value="F:glycosyltransferase activity"/>
    <property type="evidence" value="ECO:0007669"/>
    <property type="project" value="InterPro"/>
</dbReference>
<dbReference type="SUPFAM" id="SSF53756">
    <property type="entry name" value="UDP-Glycosyltransferase/glycogen phosphorylase"/>
    <property type="match status" value="1"/>
</dbReference>